<evidence type="ECO:0000256" key="1">
    <source>
        <dbReference type="SAM" id="Phobius"/>
    </source>
</evidence>
<keyword evidence="1" id="KW-0812">Transmembrane</keyword>
<protein>
    <submittedName>
        <fullName evidence="2">Conserved protein</fullName>
    </submittedName>
</protein>
<keyword evidence="3" id="KW-1185">Reference proteome</keyword>
<dbReference type="Proteomes" id="UP000001018">
    <property type="component" value="Chromosome"/>
</dbReference>
<dbReference type="AlphaFoldDB" id="Q4JCL3"/>
<proteinExistence type="predicted"/>
<dbReference type="eggNOG" id="arCOG08372">
    <property type="taxonomic scope" value="Archaea"/>
</dbReference>
<keyword evidence="1" id="KW-1133">Transmembrane helix</keyword>
<sequence length="48" mass="5789">MSNDKEYSIDSFINLIKALFKYDNWYLGGFIIVFILFIVFDIIFFTPR</sequence>
<gene>
    <name evidence="2" type="ordered locus">Saci_0036</name>
</gene>
<dbReference type="HOGENOM" id="CLU_3148148_0_0_2"/>
<organism evidence="2 3">
    <name type="scientific">Sulfolobus acidocaldarius (strain ATCC 33909 / DSM 639 / JCM 8929 / NBRC 15157 / NCIMB 11770)</name>
    <dbReference type="NCBI Taxonomy" id="330779"/>
    <lineage>
        <taxon>Archaea</taxon>
        <taxon>Thermoproteota</taxon>
        <taxon>Thermoprotei</taxon>
        <taxon>Sulfolobales</taxon>
        <taxon>Sulfolobaceae</taxon>
        <taxon>Sulfolobus</taxon>
    </lineage>
</organism>
<reference evidence="2 3" key="1">
    <citation type="journal article" date="2005" name="J. Bacteriol.">
        <title>The genome of Sulfolobus acidocaldarius, a model organism of the Crenarchaeota.</title>
        <authorList>
            <person name="Chen L."/>
            <person name="Brugger K."/>
            <person name="Skovgaard M."/>
            <person name="Redder P."/>
            <person name="She Q."/>
            <person name="Torarinsson E."/>
            <person name="Greve B."/>
            <person name="Awayez M."/>
            <person name="Zibat A."/>
            <person name="Klenk H.-P."/>
            <person name="Garrett R.A."/>
        </authorList>
    </citation>
    <scope>NUCLEOTIDE SEQUENCE [LARGE SCALE GENOMIC DNA]</scope>
    <source>
        <strain evidence="3">ATCC 33909 / DSM 639 / JCM 8929 / NBRC 15157 / NCIMB 11770</strain>
    </source>
</reference>
<feature type="transmembrane region" description="Helical" evidence="1">
    <location>
        <begin position="25"/>
        <end position="45"/>
    </location>
</feature>
<accession>Q4JCL3</accession>
<evidence type="ECO:0000313" key="3">
    <source>
        <dbReference type="Proteomes" id="UP000001018"/>
    </source>
</evidence>
<dbReference type="EMBL" id="CP000077">
    <property type="protein sequence ID" value="AAY79466.1"/>
    <property type="molecule type" value="Genomic_DNA"/>
</dbReference>
<keyword evidence="1" id="KW-0472">Membrane</keyword>
<name>Q4JCL3_SULAC</name>
<evidence type="ECO:0000313" key="2">
    <source>
        <dbReference type="EMBL" id="AAY79466.1"/>
    </source>
</evidence>
<dbReference type="STRING" id="330779.Saci_0036"/>
<dbReference type="KEGG" id="sai:Saci_0036"/>